<sequence length="167" mass="19613">KWDDRYVHLLIETYNHHKHLFNTKRGKMTKKQVFERIAEYLSVAIKQKYKEVEHNNKRMGRGRKDWKFLHKMAGCLGQNPKVNPAFTFDASSESQASRSESLLVTSSTTNNENCSDCSDEGELKLRRQRKRNGHSSATETLTFLQTYTEKRQKAEEEKLSLLREMKD</sequence>
<evidence type="ECO:0000256" key="1">
    <source>
        <dbReference type="SAM" id="MobiDB-lite"/>
    </source>
</evidence>
<feature type="compositionally biased region" description="Polar residues" evidence="1">
    <location>
        <begin position="134"/>
        <end position="147"/>
    </location>
</feature>
<comment type="caution">
    <text evidence="2">The sequence shown here is derived from an EMBL/GenBank/DDBJ whole genome shotgun (WGS) entry which is preliminary data.</text>
</comment>
<evidence type="ECO:0000313" key="2">
    <source>
        <dbReference type="EMBL" id="CAH3168070.1"/>
    </source>
</evidence>
<reference evidence="2 3" key="1">
    <citation type="submission" date="2022-05" db="EMBL/GenBank/DDBJ databases">
        <authorList>
            <consortium name="Genoscope - CEA"/>
            <person name="William W."/>
        </authorList>
    </citation>
    <scope>NUCLEOTIDE SEQUENCE [LARGE SCALE GENOMIC DNA]</scope>
</reference>
<dbReference type="Proteomes" id="UP001159428">
    <property type="component" value="Unassembled WGS sequence"/>
</dbReference>
<dbReference type="EMBL" id="CALNXJ010000170">
    <property type="protein sequence ID" value="CAH3168070.1"/>
    <property type="molecule type" value="Genomic_DNA"/>
</dbReference>
<organism evidence="2 3">
    <name type="scientific">Pocillopora meandrina</name>
    <dbReference type="NCBI Taxonomy" id="46732"/>
    <lineage>
        <taxon>Eukaryota</taxon>
        <taxon>Metazoa</taxon>
        <taxon>Cnidaria</taxon>
        <taxon>Anthozoa</taxon>
        <taxon>Hexacorallia</taxon>
        <taxon>Scleractinia</taxon>
        <taxon>Astrocoeniina</taxon>
        <taxon>Pocilloporidae</taxon>
        <taxon>Pocillopora</taxon>
    </lineage>
</organism>
<proteinExistence type="predicted"/>
<feature type="compositionally biased region" description="Low complexity" evidence="1">
    <location>
        <begin position="92"/>
        <end position="101"/>
    </location>
</feature>
<protein>
    <recommendedName>
        <fullName evidence="4">Myb/SANT-like domain-containing protein</fullName>
    </recommendedName>
</protein>
<gene>
    <name evidence="2" type="ORF">PMEA_00008562</name>
</gene>
<feature type="non-terminal residue" evidence="2">
    <location>
        <position position="1"/>
    </location>
</feature>
<evidence type="ECO:0008006" key="4">
    <source>
        <dbReference type="Google" id="ProtNLM"/>
    </source>
</evidence>
<feature type="compositionally biased region" description="Polar residues" evidence="1">
    <location>
        <begin position="102"/>
        <end position="116"/>
    </location>
</feature>
<keyword evidence="3" id="KW-1185">Reference proteome</keyword>
<name>A0AAU9Y364_9CNID</name>
<evidence type="ECO:0000313" key="3">
    <source>
        <dbReference type="Proteomes" id="UP001159428"/>
    </source>
</evidence>
<feature type="region of interest" description="Disordered" evidence="1">
    <location>
        <begin position="92"/>
        <end position="149"/>
    </location>
</feature>
<dbReference type="AlphaFoldDB" id="A0AAU9Y364"/>
<accession>A0AAU9Y364</accession>